<accession>A0ABY3MVU3</accession>
<gene>
    <name evidence="1" type="ORF">CWS31_010705</name>
</gene>
<dbReference type="Proteomes" id="UP000815846">
    <property type="component" value="Unassembled WGS sequence"/>
</dbReference>
<keyword evidence="2" id="KW-1185">Reference proteome</keyword>
<reference evidence="1 2" key="1">
    <citation type="submission" date="2019-08" db="EMBL/GenBank/DDBJ databases">
        <title>Microbe sample from Colwellia echini.</title>
        <authorList>
            <person name="Christiansen L."/>
            <person name="Pathiraja D."/>
            <person name="Schultz-Johansen M."/>
            <person name="Choi I.-G."/>
            <person name="Stougaard P."/>
        </authorList>
    </citation>
    <scope>NUCLEOTIDE SEQUENCE [LARGE SCALE GENOMIC DNA]</scope>
    <source>
        <strain evidence="1 2">A3</strain>
    </source>
</reference>
<organism evidence="1 2">
    <name type="scientific">Colwellia echini</name>
    <dbReference type="NCBI Taxonomy" id="1982103"/>
    <lineage>
        <taxon>Bacteria</taxon>
        <taxon>Pseudomonadati</taxon>
        <taxon>Pseudomonadota</taxon>
        <taxon>Gammaproteobacteria</taxon>
        <taxon>Alteromonadales</taxon>
        <taxon>Colwelliaceae</taxon>
        <taxon>Colwellia</taxon>
    </lineage>
</organism>
<dbReference type="RefSeq" id="WP_101345397.1">
    <property type="nucleotide sequence ID" value="NZ_PJAI02000011.1"/>
</dbReference>
<protein>
    <submittedName>
        <fullName evidence="1">Capsular biosynthesis protein</fullName>
    </submittedName>
</protein>
<name>A0ABY3MVU3_9GAMM</name>
<evidence type="ECO:0000313" key="1">
    <source>
        <dbReference type="EMBL" id="TYK65330.1"/>
    </source>
</evidence>
<dbReference type="EMBL" id="PJAI02000011">
    <property type="protein sequence ID" value="TYK65330.1"/>
    <property type="molecule type" value="Genomic_DNA"/>
</dbReference>
<comment type="caution">
    <text evidence="1">The sequence shown here is derived from an EMBL/GenBank/DDBJ whole genome shotgun (WGS) entry which is preliminary data.</text>
</comment>
<proteinExistence type="predicted"/>
<sequence>MFLIMSGSYVQSELNAEFGLIPPSFLPLGNRRLFQHQVELAPKGSSIYLSVPEDYELNDIDLSWLSSQDISILKTPSNLNLGQALVACLNLLEVPPSSSLHLLFGDTLFSKLPEGEDILAVSEVKSNYRWSSVNNNAIDWMARTDESTNVVCGYFKFSQPRNLIRNITQESWDFIKGINRYKKEIGLSQIVANDWYDFGHVNTYYHSKAAFTTQRAFNELTINTRFIEKSSIKNKKIKAEANWFDCLPPMLRSYIPQYLGSQELKNKRFSYRLEYLHNTALNELFVFSEMPNVIWKNILEHCLNFIDDCKKELAPENAVYQNINDLFGSKTSERLLDFCNERGINESDEWNFNKEFSVSIASMLKESHKYLPILKQCPSLMHGDFCFSNILYDFRSNRIKTIDPRGITTSGEMTIYGNTNYDLAKLSHSILGMYDWILAGYHHTNINWKDKEISFSISGEVKHKDTQTMFIKMVSSRYGLSAINLHAMQLQLFLSMLPLHADDRHRQDALFANAFRIYQILKRYEK</sequence>
<evidence type="ECO:0000313" key="2">
    <source>
        <dbReference type="Proteomes" id="UP000815846"/>
    </source>
</evidence>